<dbReference type="Proteomes" id="UP000216947">
    <property type="component" value="Unassembled WGS sequence"/>
</dbReference>
<dbReference type="RefSeq" id="WP_038852626.1">
    <property type="nucleotide sequence ID" value="NZ_NEVI01000023.1"/>
</dbReference>
<dbReference type="NCBIfam" id="NF043076">
    <property type="entry name" value="PHA_gran_PhaM"/>
    <property type="match status" value="1"/>
</dbReference>
<feature type="compositionally biased region" description="Low complexity" evidence="1">
    <location>
        <begin position="123"/>
        <end position="159"/>
    </location>
</feature>
<evidence type="ECO:0000313" key="3">
    <source>
        <dbReference type="Proteomes" id="UP000216947"/>
    </source>
</evidence>
<organism evidence="2 3">
    <name type="scientific">Bordetella genomosp. 7</name>
    <dbReference type="NCBI Taxonomy" id="1416805"/>
    <lineage>
        <taxon>Bacteria</taxon>
        <taxon>Pseudomonadati</taxon>
        <taxon>Pseudomonadota</taxon>
        <taxon>Betaproteobacteria</taxon>
        <taxon>Burkholderiales</taxon>
        <taxon>Alcaligenaceae</taxon>
        <taxon>Bordetella</taxon>
    </lineage>
</organism>
<feature type="compositionally biased region" description="Low complexity" evidence="1">
    <location>
        <begin position="183"/>
        <end position="202"/>
    </location>
</feature>
<evidence type="ECO:0000313" key="2">
    <source>
        <dbReference type="EMBL" id="OZI16835.1"/>
    </source>
</evidence>
<evidence type="ECO:0000256" key="1">
    <source>
        <dbReference type="SAM" id="MobiDB-lite"/>
    </source>
</evidence>
<feature type="region of interest" description="Disordered" evidence="1">
    <location>
        <begin position="183"/>
        <end position="229"/>
    </location>
</feature>
<reference evidence="3" key="1">
    <citation type="submission" date="2017-05" db="EMBL/GenBank/DDBJ databases">
        <title>Complete and WGS of Bordetella genogroups.</title>
        <authorList>
            <person name="Spilker T."/>
            <person name="Lipuma J."/>
        </authorList>
    </citation>
    <scope>NUCLEOTIDE SEQUENCE [LARGE SCALE GENOMIC DNA]</scope>
    <source>
        <strain evidence="3">AU18089</strain>
    </source>
</reference>
<feature type="compositionally biased region" description="Basic residues" evidence="1">
    <location>
        <begin position="207"/>
        <end position="216"/>
    </location>
</feature>
<gene>
    <name evidence="2" type="ORF">CAL19_19455</name>
</gene>
<protein>
    <submittedName>
        <fullName evidence="2">Transcriptional regulator</fullName>
    </submittedName>
</protein>
<dbReference type="EMBL" id="NEVK01000008">
    <property type="protein sequence ID" value="OZI16835.1"/>
    <property type="molecule type" value="Genomic_DNA"/>
</dbReference>
<feature type="region of interest" description="Disordered" evidence="1">
    <location>
        <begin position="117"/>
        <end position="159"/>
    </location>
</feature>
<dbReference type="InterPro" id="IPR050026">
    <property type="entry name" value="PHA_gran_PhaM_N"/>
</dbReference>
<proteinExistence type="predicted"/>
<feature type="compositionally biased region" description="Low complexity" evidence="1">
    <location>
        <begin position="217"/>
        <end position="229"/>
    </location>
</feature>
<comment type="caution">
    <text evidence="2">The sequence shown here is derived from an EMBL/GenBank/DDBJ whole genome shotgun (WGS) entry which is preliminary data.</text>
</comment>
<sequence>MSDPQSKSNPFVLPGLGQDGDMAGNPLLASMEMMRQAWAGLAGPGGLAQALPMTPPMNLEDLERRIAELRSVESWLRMNLSMLTSTIQGLEVQRATIATLRSFVSGAAGGNPSPLEVALGLKPATPAQPGAAAPESRSQPAGGAAASAEPASTAEQVSQAAQSASQAWWDLLQQQFNQLAAATAATMPEASGAAAASASEPADQAPRKRAPRKRAAKAATGRATAPRKS</sequence>
<keyword evidence="3" id="KW-1185">Reference proteome</keyword>
<accession>A0A261QVL2</accession>
<dbReference type="AlphaFoldDB" id="A0A261QVL2"/>
<name>A0A261QVL2_9BORD</name>
<dbReference type="OrthoDB" id="8566581at2"/>